<keyword evidence="2" id="KW-1185">Reference proteome</keyword>
<organism evidence="1 2">
    <name type="scientific">Linum trigynum</name>
    <dbReference type="NCBI Taxonomy" id="586398"/>
    <lineage>
        <taxon>Eukaryota</taxon>
        <taxon>Viridiplantae</taxon>
        <taxon>Streptophyta</taxon>
        <taxon>Embryophyta</taxon>
        <taxon>Tracheophyta</taxon>
        <taxon>Spermatophyta</taxon>
        <taxon>Magnoliopsida</taxon>
        <taxon>eudicotyledons</taxon>
        <taxon>Gunneridae</taxon>
        <taxon>Pentapetalae</taxon>
        <taxon>rosids</taxon>
        <taxon>fabids</taxon>
        <taxon>Malpighiales</taxon>
        <taxon>Linaceae</taxon>
        <taxon>Linum</taxon>
    </lineage>
</organism>
<dbReference type="Proteomes" id="UP001497516">
    <property type="component" value="Chromosome 6"/>
</dbReference>
<accession>A0AAV2F3T8</accession>
<dbReference type="EMBL" id="OZ034819">
    <property type="protein sequence ID" value="CAL1392891.1"/>
    <property type="molecule type" value="Genomic_DNA"/>
</dbReference>
<name>A0AAV2F3T8_9ROSI</name>
<sequence>MVACGRVYKVLIPESDGRLGWASPIALLQDFYRLERRAKGSSPESSVDSLVLPPPASHQARTFAKVVKGGGFYGAGKCCIKGFGRDRFIEVGDEGVQNRQELLGKFLEIKLSSSSNNVCSQYVVGEFKRRGAKNGPLTQTLAGSTRGSENGSLYAPVGIMKCASNTSINAIFRI</sequence>
<evidence type="ECO:0000313" key="1">
    <source>
        <dbReference type="EMBL" id="CAL1392891.1"/>
    </source>
</evidence>
<protein>
    <submittedName>
        <fullName evidence="1">Uncharacterized protein</fullName>
    </submittedName>
</protein>
<reference evidence="1 2" key="1">
    <citation type="submission" date="2024-04" db="EMBL/GenBank/DDBJ databases">
        <authorList>
            <person name="Fracassetti M."/>
        </authorList>
    </citation>
    <scope>NUCLEOTIDE SEQUENCE [LARGE SCALE GENOMIC DNA]</scope>
</reference>
<evidence type="ECO:0000313" key="2">
    <source>
        <dbReference type="Proteomes" id="UP001497516"/>
    </source>
</evidence>
<dbReference type="AlphaFoldDB" id="A0AAV2F3T8"/>
<proteinExistence type="predicted"/>
<gene>
    <name evidence="1" type="ORF">LTRI10_LOCUS33506</name>
</gene>